<keyword evidence="9" id="KW-1133">Transmembrane helix</keyword>
<keyword evidence="16" id="KW-1185">Reference proteome</keyword>
<dbReference type="GO" id="GO:0005789">
    <property type="term" value="C:endoplasmic reticulum membrane"/>
    <property type="evidence" value="ECO:0007669"/>
    <property type="project" value="UniProtKB-SubCell"/>
</dbReference>
<comment type="function">
    <text evidence="11">Catalyzes the second step of glycosylphosphatidylinositol (GPI) biosynthesis, which is the de-N-acetylation of N-acetylglucosaminyl-phosphatidylinositol.</text>
</comment>
<organism evidence="15 16">
    <name type="scientific">Chiloscyllium punctatum</name>
    <name type="common">Brownbanded bambooshark</name>
    <name type="synonym">Hemiscyllium punctatum</name>
    <dbReference type="NCBI Taxonomy" id="137246"/>
    <lineage>
        <taxon>Eukaryota</taxon>
        <taxon>Metazoa</taxon>
        <taxon>Chordata</taxon>
        <taxon>Craniata</taxon>
        <taxon>Vertebrata</taxon>
        <taxon>Chondrichthyes</taxon>
        <taxon>Elasmobranchii</taxon>
        <taxon>Galeomorphii</taxon>
        <taxon>Galeoidea</taxon>
        <taxon>Orectolobiformes</taxon>
        <taxon>Hemiscylliidae</taxon>
        <taxon>Chiloscyllium</taxon>
    </lineage>
</organism>
<keyword evidence="7" id="KW-0378">Hydrolase</keyword>
<keyword evidence="10" id="KW-0472">Membrane</keyword>
<evidence type="ECO:0000313" key="16">
    <source>
        <dbReference type="Proteomes" id="UP000287033"/>
    </source>
</evidence>
<comment type="caution">
    <text evidence="15">The sequence shown here is derived from an EMBL/GenBank/DDBJ whole genome shotgun (WGS) entry which is preliminary data.</text>
</comment>
<dbReference type="AlphaFoldDB" id="A0A401T001"/>
<dbReference type="GO" id="GO:0000225">
    <property type="term" value="F:N-acetylglucosaminylphosphatidylinositol deacetylase activity"/>
    <property type="evidence" value="ECO:0007669"/>
    <property type="project" value="UniProtKB-EC"/>
</dbReference>
<feature type="non-terminal residue" evidence="15">
    <location>
        <position position="1"/>
    </location>
</feature>
<evidence type="ECO:0000256" key="3">
    <source>
        <dbReference type="ARBA" id="ARBA00006066"/>
    </source>
</evidence>
<dbReference type="Pfam" id="PF02585">
    <property type="entry name" value="PIG-L"/>
    <property type="match status" value="1"/>
</dbReference>
<dbReference type="InterPro" id="IPR024078">
    <property type="entry name" value="LmbE-like_dom_sf"/>
</dbReference>
<evidence type="ECO:0000256" key="2">
    <source>
        <dbReference type="ARBA" id="ARBA00004687"/>
    </source>
</evidence>
<reference evidence="15 16" key="1">
    <citation type="journal article" date="2018" name="Nat. Ecol. Evol.">
        <title>Shark genomes provide insights into elasmobranch evolution and the origin of vertebrates.</title>
        <authorList>
            <person name="Hara Y"/>
            <person name="Yamaguchi K"/>
            <person name="Onimaru K"/>
            <person name="Kadota M"/>
            <person name="Koyanagi M"/>
            <person name="Keeley SD"/>
            <person name="Tatsumi K"/>
            <person name="Tanaka K"/>
            <person name="Motone F"/>
            <person name="Kageyama Y"/>
            <person name="Nozu R"/>
            <person name="Adachi N"/>
            <person name="Nishimura O"/>
            <person name="Nakagawa R"/>
            <person name="Tanegashima C"/>
            <person name="Kiyatake I"/>
            <person name="Matsumoto R"/>
            <person name="Murakumo K"/>
            <person name="Nishida K"/>
            <person name="Terakita A"/>
            <person name="Kuratani S"/>
            <person name="Sato K"/>
            <person name="Hyodo S Kuraku.S."/>
        </authorList>
    </citation>
    <scope>NUCLEOTIDE SEQUENCE [LARGE SCALE GENOMIC DNA]</scope>
</reference>
<dbReference type="OrthoDB" id="440160at2759"/>
<evidence type="ECO:0000256" key="12">
    <source>
        <dbReference type="ARBA" id="ARBA00070167"/>
    </source>
</evidence>
<evidence type="ECO:0000256" key="9">
    <source>
        <dbReference type="ARBA" id="ARBA00022989"/>
    </source>
</evidence>
<dbReference type="SUPFAM" id="SSF102588">
    <property type="entry name" value="LmbE-like"/>
    <property type="match status" value="1"/>
</dbReference>
<evidence type="ECO:0000256" key="6">
    <source>
        <dbReference type="ARBA" id="ARBA00022692"/>
    </source>
</evidence>
<evidence type="ECO:0000256" key="5">
    <source>
        <dbReference type="ARBA" id="ARBA00022502"/>
    </source>
</evidence>
<evidence type="ECO:0000256" key="13">
    <source>
        <dbReference type="ARBA" id="ARBA00078401"/>
    </source>
</evidence>
<keyword evidence="8" id="KW-0256">Endoplasmic reticulum</keyword>
<sequence length="266" mass="30818">RGTITMETLTLGLGLGLLSAFIYSYYLCIRNIYLKACGGRRELPISAEKKAGAAALLVTAHPDDECMFFAPAILRLTARRLSVHLLCLSTGNFYMQGEIRKRELLQSCALLGIPSSCVTILDHRDLADNPELQWDPELIAKLILRYVQIHHISLVLTFDQDGVSGHANHIAVYYAIRKLYLEKKLPNGCQTLLLQSVNILRKYISIHDLLISWLRPHHVMYILDSWEYRQVKRAMYCHQSQLLWFRHLYLYFSRYMFINTFHLMSQ</sequence>
<dbReference type="EC" id="3.5.1.89" evidence="4"/>
<dbReference type="PANTHER" id="PTHR12993:SF11">
    <property type="entry name" value="N-ACETYLGLUCOSAMINYL-PHOSPHATIDYLINOSITOL DE-N-ACETYLASE"/>
    <property type="match status" value="1"/>
</dbReference>
<keyword evidence="6" id="KW-0812">Transmembrane</keyword>
<evidence type="ECO:0000256" key="7">
    <source>
        <dbReference type="ARBA" id="ARBA00022801"/>
    </source>
</evidence>
<dbReference type="EMBL" id="BEZZ01000768">
    <property type="protein sequence ID" value="GCC35976.1"/>
    <property type="molecule type" value="Genomic_DNA"/>
</dbReference>
<comment type="catalytic activity">
    <reaction evidence="14">
        <text>a 6-(N-acetyl-alpha-D-glucosaminyl)-1-(1,2-diacyl-sn-glycero-3-phospho)-1D-myo-inositol + H2O = a 6-(alpha-D-glucosaminyl)-1-(1,2-diacyl-sn-glycero-3-phospho)-1D-myo-inositol + acetate</text>
        <dbReference type="Rhea" id="RHEA:11660"/>
        <dbReference type="ChEBI" id="CHEBI:15377"/>
        <dbReference type="ChEBI" id="CHEBI:30089"/>
        <dbReference type="ChEBI" id="CHEBI:57265"/>
        <dbReference type="ChEBI" id="CHEBI:57997"/>
        <dbReference type="EC" id="3.5.1.89"/>
    </reaction>
    <physiologicalReaction direction="left-to-right" evidence="14">
        <dbReference type="Rhea" id="RHEA:11661"/>
    </physiologicalReaction>
</comment>
<protein>
    <recommendedName>
        <fullName evidence="12">N-acetylglucosaminyl-phosphatidylinositol de-N-acetylase</fullName>
        <ecNumber evidence="4">3.5.1.89</ecNumber>
    </recommendedName>
    <alternativeName>
        <fullName evidence="13">Phosphatidylinositol-glycan biosynthesis class L protein</fullName>
    </alternativeName>
</protein>
<evidence type="ECO:0000256" key="4">
    <source>
        <dbReference type="ARBA" id="ARBA00012176"/>
    </source>
</evidence>
<dbReference type="FunFam" id="3.40.50.10320:FF:000002">
    <property type="entry name" value="Probable N-acetylglucosaminyl-phosphatidylinositol de-N-acetylase"/>
    <property type="match status" value="1"/>
</dbReference>
<proteinExistence type="inferred from homology"/>
<evidence type="ECO:0000256" key="10">
    <source>
        <dbReference type="ARBA" id="ARBA00023136"/>
    </source>
</evidence>
<dbReference type="Gene3D" id="3.40.50.10320">
    <property type="entry name" value="LmbE-like"/>
    <property type="match status" value="1"/>
</dbReference>
<dbReference type="OMA" id="YVLESVN"/>
<dbReference type="PANTHER" id="PTHR12993">
    <property type="entry name" value="N-ACETYLGLUCOSAMINYL-PHOSPHATIDYLINOSITOL DE-N-ACETYLASE-RELATED"/>
    <property type="match status" value="1"/>
</dbReference>
<dbReference type="GO" id="GO:0006506">
    <property type="term" value="P:GPI anchor biosynthetic process"/>
    <property type="evidence" value="ECO:0007669"/>
    <property type="project" value="UniProtKB-UniPathway"/>
</dbReference>
<comment type="subcellular location">
    <subcellularLocation>
        <location evidence="1">Endoplasmic reticulum membrane</location>
        <topology evidence="1">Single-pass membrane protein</topology>
    </subcellularLocation>
</comment>
<dbReference type="Proteomes" id="UP000287033">
    <property type="component" value="Unassembled WGS sequence"/>
</dbReference>
<dbReference type="UniPathway" id="UPA00196"/>
<evidence type="ECO:0000256" key="1">
    <source>
        <dbReference type="ARBA" id="ARBA00004389"/>
    </source>
</evidence>
<gene>
    <name evidence="15" type="ORF">chiPu_0014466</name>
</gene>
<keyword evidence="5" id="KW-0337">GPI-anchor biosynthesis</keyword>
<comment type="similarity">
    <text evidence="3">Belongs to the PIGL family.</text>
</comment>
<evidence type="ECO:0000256" key="14">
    <source>
        <dbReference type="ARBA" id="ARBA00093245"/>
    </source>
</evidence>
<evidence type="ECO:0000256" key="8">
    <source>
        <dbReference type="ARBA" id="ARBA00022824"/>
    </source>
</evidence>
<evidence type="ECO:0000313" key="15">
    <source>
        <dbReference type="EMBL" id="GCC35976.1"/>
    </source>
</evidence>
<evidence type="ECO:0000256" key="11">
    <source>
        <dbReference type="ARBA" id="ARBA00060114"/>
    </source>
</evidence>
<dbReference type="STRING" id="137246.A0A401T001"/>
<dbReference type="InterPro" id="IPR003737">
    <property type="entry name" value="GlcNAc_PI_deacetylase-related"/>
</dbReference>
<comment type="pathway">
    <text evidence="2">Glycolipid biosynthesis; glycosylphosphatidylinositol-anchor biosynthesis.</text>
</comment>
<name>A0A401T001_CHIPU</name>
<accession>A0A401T001</accession>